<dbReference type="GO" id="GO:0045197">
    <property type="term" value="P:establishment or maintenance of epithelial cell apical/basal polarity"/>
    <property type="evidence" value="ECO:0007669"/>
    <property type="project" value="TreeGrafter"/>
</dbReference>
<feature type="domain" description="PDZ" evidence="2">
    <location>
        <begin position="291"/>
        <end position="379"/>
    </location>
</feature>
<dbReference type="Proteomes" id="UP000326759">
    <property type="component" value="Unassembled WGS sequence"/>
</dbReference>
<dbReference type="GO" id="GO:0043113">
    <property type="term" value="P:receptor clustering"/>
    <property type="evidence" value="ECO:0007669"/>
    <property type="project" value="TreeGrafter"/>
</dbReference>
<feature type="region of interest" description="Disordered" evidence="1">
    <location>
        <begin position="1191"/>
        <end position="1214"/>
    </location>
</feature>
<evidence type="ECO:0000256" key="1">
    <source>
        <dbReference type="SAM" id="MobiDB-lite"/>
    </source>
</evidence>
<evidence type="ECO:0000259" key="2">
    <source>
        <dbReference type="PROSITE" id="PS50106"/>
    </source>
</evidence>
<reference evidence="3 4" key="1">
    <citation type="journal article" date="2019" name="PLoS Biol.">
        <title>Sex chromosomes control vertical transmission of feminizing Wolbachia symbionts in an isopod.</title>
        <authorList>
            <person name="Becking T."/>
            <person name="Chebbi M.A."/>
            <person name="Giraud I."/>
            <person name="Moumen B."/>
            <person name="Laverre T."/>
            <person name="Caubet Y."/>
            <person name="Peccoud J."/>
            <person name="Gilbert C."/>
            <person name="Cordaux R."/>
        </authorList>
    </citation>
    <scope>NUCLEOTIDE SEQUENCE [LARGE SCALE GENOMIC DNA]</scope>
    <source>
        <strain evidence="3">ANa2</strain>
        <tissue evidence="3">Whole body excluding digestive tract and cuticle</tissue>
    </source>
</reference>
<feature type="region of interest" description="Disordered" evidence="1">
    <location>
        <begin position="895"/>
        <end position="940"/>
    </location>
</feature>
<dbReference type="CDD" id="cd06704">
    <property type="entry name" value="PDZ1_Scribble-like"/>
    <property type="match status" value="1"/>
</dbReference>
<dbReference type="GO" id="GO:0098968">
    <property type="term" value="P:neurotransmitter receptor transport postsynaptic membrane to endosome"/>
    <property type="evidence" value="ECO:0007669"/>
    <property type="project" value="TreeGrafter"/>
</dbReference>
<dbReference type="CDD" id="cd06701">
    <property type="entry name" value="PDZ4_Scribble-like"/>
    <property type="match status" value="1"/>
</dbReference>
<sequence>MKGERIIADEIDDCLVKGLDSVGSEQQAVQQQQQQQAPLVQLQHLSQNVIATPQPPLIQPSTTVISNPSPQPPLEEIQLPPTRHPVLPSPKPSESPLIANVLPSNPEPVQTPIPNSNSENKISVEERILEINVERTSGGLGLSIAGGKGSTPFKGDDEGIFISRVSEGGPAYNAGLRLGDKLIVVNGRNVDAVDHYEAVGTMKEAGSVLRLIIKREVPVNSPQQNLINLHNPKPTPSVIQKPVNHLSNHVGPSLPSKPKVDAVIESTQNGVVSPSNGKVNGELEILTETIYTTLMRDHNGLGFSIAGGKGAAQYKEGSDAIYISRITDGGAAFKDGKLKVGDRVVSINGVDLDGARHDQAVSLLTGLERFVRLVVHRESLVPLGSGGDSSAKASPKVYGAPRPYTGLYNASSYMANRPSYSGYKRPQPSSGGYRGAVESGEEAKSSRSATQDSAPVVNSYTSSSPLIANHNSHETPTPTTQVPNHKPLTNEDFQSMIPKHFLKGGQSQGVGEGVAPTPAVNVSVNHPPSSHPPMGLDLPPPPTKLGTVTESVTKSTLTETTVTRVTDNQLADTPLITEEVTLVKGGGPLGLSIIGGSDHFCVPFGLSPDDPGIYISKITANGAAHKTGKLRMGDRIMSANGINLANATHQEAVMALLNAPNEFKLVVRHDPPPKGLIEVVIRKQAGEKLGMNIKGGVQGSPGNPLDRTDEGVFISKINSSGAVYRDGRLKVGKRVLEVDEHSLLGVTHEEAVSIMRSAGPTIRLVVCDGYDANLVQQLRAEGKLKSASHSVCSLDRIGNSRKNSLSSNTPQEDGPSCIVGEELRHGELNILPETVMEVVRVAEKLAHPRPPPSQLVSTCPQNSILYSKSSSPVPPASSTDSKKTTVVLGKHTLLSSQSSTSASALEPPSVNGDDSNMNIGTDSTPASYSNEEAEGSRMEGEGLAAELPVIARLKDGSINENVKSPQRMSLKEKMKFFESEIKKDSTPPKERKKFSYLSEDELANLKQDEERRLASMTPDELASLSRLDDTEEAIDDVASSSLSHSDISDVRRYNEFDLTSELQKLELNTSSESSDGTYHQTSTPLYTKTESRWGRPVPQQKQKQGTFVVEGNYSPNLMIEKGERVSSNNQVETKKETLVTLALTDDENANLELRGDETFIIKTLPEEVSTFSLSDNVTPVGGCGNEDVNISKGYKRDGDGYLEEEVDGRGSYPLPKIDQISCSISDSSQ</sequence>
<feature type="region of interest" description="Disordered" evidence="1">
    <location>
        <begin position="798"/>
        <end position="817"/>
    </location>
</feature>
<dbReference type="CDD" id="cd06702">
    <property type="entry name" value="PDZ3_Scribble-like"/>
    <property type="match status" value="1"/>
</dbReference>
<evidence type="ECO:0000313" key="3">
    <source>
        <dbReference type="EMBL" id="KAB7501901.1"/>
    </source>
</evidence>
<feature type="compositionally biased region" description="Polar residues" evidence="1">
    <location>
        <begin position="446"/>
        <end position="483"/>
    </location>
</feature>
<comment type="caution">
    <text evidence="3">The sequence shown here is derived from an EMBL/GenBank/DDBJ whole genome shotgun (WGS) entry which is preliminary data.</text>
</comment>
<dbReference type="SUPFAM" id="SSF50156">
    <property type="entry name" value="PDZ domain-like"/>
    <property type="match status" value="4"/>
</dbReference>
<dbReference type="CDD" id="cd06703">
    <property type="entry name" value="PDZ2_Scribble-like"/>
    <property type="match status" value="1"/>
</dbReference>
<evidence type="ECO:0000313" key="4">
    <source>
        <dbReference type="Proteomes" id="UP000326759"/>
    </source>
</evidence>
<feature type="compositionally biased region" description="Low complexity" evidence="1">
    <location>
        <begin position="895"/>
        <end position="905"/>
    </location>
</feature>
<dbReference type="GO" id="GO:0019901">
    <property type="term" value="F:protein kinase binding"/>
    <property type="evidence" value="ECO:0007669"/>
    <property type="project" value="TreeGrafter"/>
</dbReference>
<feature type="domain" description="PDZ" evidence="2">
    <location>
        <begin position="130"/>
        <end position="217"/>
    </location>
</feature>
<feature type="region of interest" description="Disordered" evidence="1">
    <location>
        <begin position="58"/>
        <end position="95"/>
    </location>
</feature>
<dbReference type="GO" id="GO:0014069">
    <property type="term" value="C:postsynaptic density"/>
    <property type="evidence" value="ECO:0007669"/>
    <property type="project" value="TreeGrafter"/>
</dbReference>
<feature type="compositionally biased region" description="Polar residues" evidence="1">
    <location>
        <begin position="1069"/>
        <end position="1088"/>
    </location>
</feature>
<feature type="region of interest" description="Disordered" evidence="1">
    <location>
        <begin position="1069"/>
        <end position="1103"/>
    </location>
</feature>
<organism evidence="3 4">
    <name type="scientific">Armadillidium nasatum</name>
    <dbReference type="NCBI Taxonomy" id="96803"/>
    <lineage>
        <taxon>Eukaryota</taxon>
        <taxon>Metazoa</taxon>
        <taxon>Ecdysozoa</taxon>
        <taxon>Arthropoda</taxon>
        <taxon>Crustacea</taxon>
        <taxon>Multicrustacea</taxon>
        <taxon>Malacostraca</taxon>
        <taxon>Eumalacostraca</taxon>
        <taxon>Peracarida</taxon>
        <taxon>Isopoda</taxon>
        <taxon>Oniscidea</taxon>
        <taxon>Crinocheta</taxon>
        <taxon>Armadillidiidae</taxon>
        <taxon>Armadillidium</taxon>
    </lineage>
</organism>
<dbReference type="InterPro" id="IPR001478">
    <property type="entry name" value="PDZ"/>
</dbReference>
<dbReference type="PANTHER" id="PTHR23119:SF44">
    <property type="entry name" value="PROTEIN LAP4"/>
    <property type="match status" value="1"/>
</dbReference>
<dbReference type="SMART" id="SM00228">
    <property type="entry name" value="PDZ"/>
    <property type="match status" value="4"/>
</dbReference>
<feature type="region of interest" description="Disordered" evidence="1">
    <location>
        <begin position="419"/>
        <end position="484"/>
    </location>
</feature>
<dbReference type="AlphaFoldDB" id="A0A5N5T5N5"/>
<dbReference type="Pfam" id="PF00595">
    <property type="entry name" value="PDZ"/>
    <property type="match status" value="4"/>
</dbReference>
<dbReference type="Gene3D" id="2.30.42.10">
    <property type="match status" value="4"/>
</dbReference>
<proteinExistence type="predicted"/>
<dbReference type="PROSITE" id="PS50106">
    <property type="entry name" value="PDZ"/>
    <property type="match status" value="4"/>
</dbReference>
<protein>
    <submittedName>
        <fullName evidence="3">Protein lap4</fullName>
    </submittedName>
</protein>
<feature type="compositionally biased region" description="Polar residues" evidence="1">
    <location>
        <begin position="912"/>
        <end position="930"/>
    </location>
</feature>
<dbReference type="PANTHER" id="PTHR23119">
    <property type="entry name" value="DISCS LARGE"/>
    <property type="match status" value="1"/>
</dbReference>
<dbReference type="GO" id="GO:0005912">
    <property type="term" value="C:adherens junction"/>
    <property type="evidence" value="ECO:0007669"/>
    <property type="project" value="TreeGrafter"/>
</dbReference>
<accession>A0A5N5T5N5</accession>
<gene>
    <name evidence="3" type="primary">scrib_3</name>
    <name evidence="3" type="ORF">Anas_00032</name>
</gene>
<feature type="compositionally biased region" description="Polar residues" evidence="1">
    <location>
        <begin position="800"/>
        <end position="811"/>
    </location>
</feature>
<dbReference type="GO" id="GO:0016323">
    <property type="term" value="C:basolateral plasma membrane"/>
    <property type="evidence" value="ECO:0007669"/>
    <property type="project" value="TreeGrafter"/>
</dbReference>
<dbReference type="GO" id="GO:0098609">
    <property type="term" value="P:cell-cell adhesion"/>
    <property type="evidence" value="ECO:0007669"/>
    <property type="project" value="TreeGrafter"/>
</dbReference>
<dbReference type="EMBL" id="SEYY01009120">
    <property type="protein sequence ID" value="KAB7501901.1"/>
    <property type="molecule type" value="Genomic_DNA"/>
</dbReference>
<feature type="domain" description="PDZ" evidence="2">
    <location>
        <begin position="678"/>
        <end position="766"/>
    </location>
</feature>
<dbReference type="GO" id="GO:0045211">
    <property type="term" value="C:postsynaptic membrane"/>
    <property type="evidence" value="ECO:0007669"/>
    <property type="project" value="TreeGrafter"/>
</dbReference>
<feature type="domain" description="PDZ" evidence="2">
    <location>
        <begin position="579"/>
        <end position="671"/>
    </location>
</feature>
<dbReference type="FunFam" id="2.30.42.10:FF:000064">
    <property type="entry name" value="protein lap4 isoform X1"/>
    <property type="match status" value="1"/>
</dbReference>
<dbReference type="InterPro" id="IPR050614">
    <property type="entry name" value="Synaptic_Scaffolding_LAP-MAGUK"/>
</dbReference>
<dbReference type="GO" id="GO:0098887">
    <property type="term" value="P:neurotransmitter receptor transport, endosome to postsynaptic membrane"/>
    <property type="evidence" value="ECO:0007669"/>
    <property type="project" value="TreeGrafter"/>
</dbReference>
<name>A0A5N5T5N5_9CRUS</name>
<dbReference type="OrthoDB" id="2187496at2759"/>
<keyword evidence="4" id="KW-1185">Reference proteome</keyword>
<dbReference type="InterPro" id="IPR036034">
    <property type="entry name" value="PDZ_sf"/>
</dbReference>